<dbReference type="PANTHER" id="PTHR30231:SF37">
    <property type="entry name" value="EXODEOXYRIBONUCLEASE 10"/>
    <property type="match status" value="1"/>
</dbReference>
<evidence type="ECO:0000259" key="5">
    <source>
        <dbReference type="SMART" id="SM00479"/>
    </source>
</evidence>
<keyword evidence="6" id="KW-0269">Exonuclease</keyword>
<accession>A0A7D7SQF7</accession>
<comment type="subunit">
    <text evidence="3">DNA polymerase III contains a core (composed of alpha, epsilon and theta chains) that associates with a tau subunit. This core dimerizes to form the POLIII' complex. PolIII' associates with the gamma complex (composed of gamma, delta, delta', psi and chi chains) and with the beta chain to form the complete DNA polymerase III complex.</text>
</comment>
<dbReference type="PANTHER" id="PTHR30231">
    <property type="entry name" value="DNA POLYMERASE III SUBUNIT EPSILON"/>
    <property type="match status" value="1"/>
</dbReference>
<dbReference type="Pfam" id="PF00929">
    <property type="entry name" value="RNase_T"/>
    <property type="match status" value="1"/>
</dbReference>
<evidence type="ECO:0000256" key="4">
    <source>
        <dbReference type="ARBA" id="ARBA00049244"/>
    </source>
</evidence>
<evidence type="ECO:0000256" key="3">
    <source>
        <dbReference type="ARBA" id="ARBA00026073"/>
    </source>
</evidence>
<dbReference type="NCBIfam" id="TIGR00573">
    <property type="entry name" value="dnaq"/>
    <property type="match status" value="1"/>
</dbReference>
<dbReference type="RefSeq" id="WP_182122588.1">
    <property type="nucleotide sequence ID" value="NZ_CP059567.1"/>
</dbReference>
<dbReference type="AlphaFoldDB" id="A0A7D7SQF7"/>
<organism evidence="6 7">
    <name type="scientific">Neisseria shayeganii</name>
    <dbReference type="NCBI Taxonomy" id="607712"/>
    <lineage>
        <taxon>Bacteria</taxon>
        <taxon>Pseudomonadati</taxon>
        <taxon>Pseudomonadota</taxon>
        <taxon>Betaproteobacteria</taxon>
        <taxon>Neisseriales</taxon>
        <taxon>Neisseriaceae</taxon>
        <taxon>Neisseria</taxon>
    </lineage>
</organism>
<evidence type="ECO:0000313" key="6">
    <source>
        <dbReference type="EMBL" id="QMT41010.1"/>
    </source>
</evidence>
<dbReference type="GO" id="GO:0003677">
    <property type="term" value="F:DNA binding"/>
    <property type="evidence" value="ECO:0007669"/>
    <property type="project" value="InterPro"/>
</dbReference>
<dbReference type="InterPro" id="IPR006054">
    <property type="entry name" value="DnaQ"/>
</dbReference>
<protein>
    <recommendedName>
        <fullName evidence="1">DNA-directed DNA polymerase</fullName>
        <ecNumber evidence="1">2.7.7.7</ecNumber>
    </recommendedName>
</protein>
<dbReference type="Gene3D" id="3.30.420.10">
    <property type="entry name" value="Ribonuclease H-like superfamily/Ribonuclease H"/>
    <property type="match status" value="1"/>
</dbReference>
<evidence type="ECO:0000256" key="2">
    <source>
        <dbReference type="ARBA" id="ARBA00025483"/>
    </source>
</evidence>
<name>A0A7D7SQF7_9NEIS</name>
<comment type="function">
    <text evidence="2">DNA polymerase III is a complex, multichain enzyme responsible for most of the replicative synthesis in bacteria. The epsilon subunit contain the editing function and is a proofreading 3'-5' exonuclease.</text>
</comment>
<dbReference type="EC" id="2.7.7.7" evidence="1"/>
<gene>
    <name evidence="6" type="ORF">H3L94_02895</name>
</gene>
<dbReference type="CDD" id="cd06127">
    <property type="entry name" value="DEDDh"/>
    <property type="match status" value="1"/>
</dbReference>
<dbReference type="SUPFAM" id="SSF53098">
    <property type="entry name" value="Ribonuclease H-like"/>
    <property type="match status" value="1"/>
</dbReference>
<keyword evidence="6" id="KW-0540">Nuclease</keyword>
<keyword evidence="6" id="KW-0378">Hydrolase</keyword>
<dbReference type="Proteomes" id="UP000514752">
    <property type="component" value="Chromosome"/>
</dbReference>
<dbReference type="GO" id="GO:0005829">
    <property type="term" value="C:cytosol"/>
    <property type="evidence" value="ECO:0007669"/>
    <property type="project" value="TreeGrafter"/>
</dbReference>
<dbReference type="EMBL" id="CP059567">
    <property type="protein sequence ID" value="QMT41010.1"/>
    <property type="molecule type" value="Genomic_DNA"/>
</dbReference>
<dbReference type="GO" id="GO:0045004">
    <property type="term" value="P:DNA replication proofreading"/>
    <property type="evidence" value="ECO:0007669"/>
    <property type="project" value="TreeGrafter"/>
</dbReference>
<dbReference type="InterPro" id="IPR036397">
    <property type="entry name" value="RNaseH_sf"/>
</dbReference>
<evidence type="ECO:0000256" key="1">
    <source>
        <dbReference type="ARBA" id="ARBA00012417"/>
    </source>
</evidence>
<dbReference type="SMART" id="SM00479">
    <property type="entry name" value="EXOIII"/>
    <property type="match status" value="1"/>
</dbReference>
<sequence>MNVTPRYPKLLQAFSQLPLPVAVVDLESTGGHFYQDRVTEVAVLHFYRGEIRTFNTLIHPQQTISPFIERLTGIRNDMVADAPRFADIAAELLPLLRGSLLVAHNSRFDYTFLRHEFTRAGHPFAAPTLCTVQLSRQLYPQHHKHNLETIIERHGIRAPQRHRALADVLALCDFLELSLQETDAAHWQQTVHKLLRPGLLPDWLPAHLSQQIHALPDSHGISIWHHPGHQQPQLLVHEQAFQEIHALLRQAGAADRWQATRHIEFLPSLGPLHNMAQMAAYLHRHGLKPANHHSVAPYRSINWQLHQGYLKAKISPLADGFYPQAPTGLFLHPKGAKRALNDWAQQNGLCPALLGILPDGHADACPRQTLKQCGGDCDQRHQETAVRRLAADLPVCDWGHTRSVLLTERHPFSSQQHTFRCRGGAIEWTDGAWFFDSRIPKWVKERLKKRDGVVIEH</sequence>
<feature type="domain" description="Exonuclease" evidence="5">
    <location>
        <begin position="20"/>
        <end position="184"/>
    </location>
</feature>
<dbReference type="FunFam" id="3.30.420.10:FF:000045">
    <property type="entry name" value="3'-5' exonuclease DinG"/>
    <property type="match status" value="1"/>
</dbReference>
<proteinExistence type="predicted"/>
<evidence type="ECO:0000313" key="7">
    <source>
        <dbReference type="Proteomes" id="UP000514752"/>
    </source>
</evidence>
<dbReference type="GO" id="GO:0008408">
    <property type="term" value="F:3'-5' exonuclease activity"/>
    <property type="evidence" value="ECO:0007669"/>
    <property type="project" value="TreeGrafter"/>
</dbReference>
<comment type="catalytic activity">
    <reaction evidence="4">
        <text>DNA(n) + a 2'-deoxyribonucleoside 5'-triphosphate = DNA(n+1) + diphosphate</text>
        <dbReference type="Rhea" id="RHEA:22508"/>
        <dbReference type="Rhea" id="RHEA-COMP:17339"/>
        <dbReference type="Rhea" id="RHEA-COMP:17340"/>
        <dbReference type="ChEBI" id="CHEBI:33019"/>
        <dbReference type="ChEBI" id="CHEBI:61560"/>
        <dbReference type="ChEBI" id="CHEBI:173112"/>
        <dbReference type="EC" id="2.7.7.7"/>
    </reaction>
</comment>
<dbReference type="InterPro" id="IPR012337">
    <property type="entry name" value="RNaseH-like_sf"/>
</dbReference>
<dbReference type="InterPro" id="IPR013520">
    <property type="entry name" value="Ribonucl_H"/>
</dbReference>
<dbReference type="KEGG" id="nsg:H3L94_02895"/>
<dbReference type="GO" id="GO:0003887">
    <property type="term" value="F:DNA-directed DNA polymerase activity"/>
    <property type="evidence" value="ECO:0007669"/>
    <property type="project" value="UniProtKB-EC"/>
</dbReference>
<reference evidence="6 7" key="1">
    <citation type="submission" date="2020-07" db="EMBL/GenBank/DDBJ databases">
        <title>Genomic diversity of species in the Neisseriaceae family.</title>
        <authorList>
            <person name="Vincent A.T."/>
            <person name="Bernet E."/>
            <person name="Veyrier F.J."/>
        </authorList>
    </citation>
    <scope>NUCLEOTIDE SEQUENCE [LARGE SCALE GENOMIC DNA]</scope>
    <source>
        <strain evidence="6 7">DSM 22244</strain>
    </source>
</reference>